<dbReference type="PROSITE" id="PS00903">
    <property type="entry name" value="CYT_DCMP_DEAMINASES_1"/>
    <property type="match status" value="1"/>
</dbReference>
<dbReference type="SUPFAM" id="SSF53927">
    <property type="entry name" value="Cytidine deaminase-like"/>
    <property type="match status" value="1"/>
</dbReference>
<dbReference type="EMBL" id="JBHUGS010000004">
    <property type="protein sequence ID" value="MFD1951913.1"/>
    <property type="molecule type" value="Genomic_DNA"/>
</dbReference>
<dbReference type="InterPro" id="IPR027417">
    <property type="entry name" value="P-loop_NTPase"/>
</dbReference>
<keyword evidence="7" id="KW-1185">Reference proteome</keyword>
<evidence type="ECO:0000313" key="6">
    <source>
        <dbReference type="EMBL" id="MFD1951913.1"/>
    </source>
</evidence>
<dbReference type="PANTHER" id="PTHR11086">
    <property type="entry name" value="DEOXYCYTIDYLATE DEAMINASE-RELATED"/>
    <property type="match status" value="1"/>
</dbReference>
<dbReference type="InterPro" id="IPR016192">
    <property type="entry name" value="APOBEC/CMP_deaminase_Zn-bd"/>
</dbReference>
<evidence type="ECO:0000256" key="3">
    <source>
        <dbReference type="ARBA" id="ARBA00022801"/>
    </source>
</evidence>
<dbReference type="Gene3D" id="3.40.140.10">
    <property type="entry name" value="Cytidine Deaminase, domain 2"/>
    <property type="match status" value="1"/>
</dbReference>
<proteinExistence type="inferred from homology"/>
<evidence type="ECO:0000256" key="1">
    <source>
        <dbReference type="ARBA" id="ARBA00006576"/>
    </source>
</evidence>
<keyword evidence="2" id="KW-0479">Metal-binding</keyword>
<keyword evidence="4" id="KW-0862">Zinc</keyword>
<dbReference type="InterPro" id="IPR002125">
    <property type="entry name" value="CMP_dCMP_dom"/>
</dbReference>
<gene>
    <name evidence="6" type="ORF">ACFSGX_14160</name>
</gene>
<organism evidence="6 7">
    <name type="scientific">Sphingomonas arantia</name>
    <dbReference type="NCBI Taxonomy" id="1460676"/>
    <lineage>
        <taxon>Bacteria</taxon>
        <taxon>Pseudomonadati</taxon>
        <taxon>Pseudomonadota</taxon>
        <taxon>Alphaproteobacteria</taxon>
        <taxon>Sphingomonadales</taxon>
        <taxon>Sphingomonadaceae</taxon>
        <taxon>Sphingomonas</taxon>
    </lineage>
</organism>
<protein>
    <submittedName>
        <fullName evidence="6">Anti-phage dCTP deaminase</fullName>
    </submittedName>
</protein>
<dbReference type="InterPro" id="IPR015517">
    <property type="entry name" value="dCMP_deaminase-rel"/>
</dbReference>
<evidence type="ECO:0000259" key="5">
    <source>
        <dbReference type="PROSITE" id="PS51747"/>
    </source>
</evidence>
<name>A0ABW4TZJ2_9SPHN</name>
<evidence type="ECO:0000256" key="2">
    <source>
        <dbReference type="ARBA" id="ARBA00022723"/>
    </source>
</evidence>
<dbReference type="NCBIfam" id="NF041025">
    <property type="entry name" value="antiphage_deaminase"/>
    <property type="match status" value="1"/>
</dbReference>
<dbReference type="PROSITE" id="PS51747">
    <property type="entry name" value="CYT_DCMP_DEAMINASES_2"/>
    <property type="match status" value="1"/>
</dbReference>
<dbReference type="RefSeq" id="WP_380930893.1">
    <property type="nucleotide sequence ID" value="NZ_JBHUGS010000004.1"/>
</dbReference>
<reference evidence="7" key="1">
    <citation type="journal article" date="2019" name="Int. J. Syst. Evol. Microbiol.">
        <title>The Global Catalogue of Microorganisms (GCM) 10K type strain sequencing project: providing services to taxonomists for standard genome sequencing and annotation.</title>
        <authorList>
            <consortium name="The Broad Institute Genomics Platform"/>
            <consortium name="The Broad Institute Genome Sequencing Center for Infectious Disease"/>
            <person name="Wu L."/>
            <person name="Ma J."/>
        </authorList>
    </citation>
    <scope>NUCLEOTIDE SEQUENCE [LARGE SCALE GENOMIC DNA]</scope>
    <source>
        <strain evidence="7">CGMCC 1.12702</strain>
    </source>
</reference>
<dbReference type="Proteomes" id="UP001597400">
    <property type="component" value="Unassembled WGS sequence"/>
</dbReference>
<comment type="similarity">
    <text evidence="1">Belongs to the cytidine and deoxycytidylate deaminase family.</text>
</comment>
<comment type="caution">
    <text evidence="6">The sequence shown here is derived from an EMBL/GenBank/DDBJ whole genome shotgun (WGS) entry which is preliminary data.</text>
</comment>
<sequence>MGEFSVIRFPELVFGIAGPLGIDIDAISSTLENALHAVGYKSIPIRLTNEVKEVKSQVKKPIRQDYYHQIKYKMDHTSQICRDNSDPAFAMRYVVDAIGRERSKLSGHDLVDDDASVDDAPFVDIARQDKVRHKVAYIVRQLKRPEEVSLFRAIYGQQFILISAYGNEEDRIKLIADKIKRTLPLTTKSAKILSFAESLILRDMSEDGDDHGQQLRQTFHLADVFIDGLSASSMRLKIDRFINALFGANDIAPTKLEFGMYAAASASLRSTDLSRQVGAAIFSSDGEIIAQGCNEVPRAFGGNYWDTEEPDYRDIKLGSDPNDHLKREVLRDILERLQSSGLLSASSKALGTSGGQLVDKLLKKPEKPTSDGSGCLHGSLISDLTEFGRVVHAEMNAICDSARLGTAIKGSILFCTTFPCHNCTKHILASGISRVFYMEPYPKSKAKELHHNELELEKSSSSRVSFLPFLGISPLRYPHLFRKGKRKSGGIAYKWYYTEPAPMIDIYVPNYTRLEKYAVASIIGKVAKVDEFES</sequence>
<dbReference type="Pfam" id="PF00383">
    <property type="entry name" value="dCMP_cyt_deam_1"/>
    <property type="match status" value="1"/>
</dbReference>
<keyword evidence="3" id="KW-0378">Hydrolase</keyword>
<evidence type="ECO:0000256" key="4">
    <source>
        <dbReference type="ARBA" id="ARBA00022833"/>
    </source>
</evidence>
<dbReference type="Gene3D" id="3.40.50.300">
    <property type="entry name" value="P-loop containing nucleotide triphosphate hydrolases"/>
    <property type="match status" value="1"/>
</dbReference>
<dbReference type="InterPro" id="IPR016193">
    <property type="entry name" value="Cytidine_deaminase-like"/>
</dbReference>
<dbReference type="PANTHER" id="PTHR11086:SF18">
    <property type="entry name" value="DEOXYCYTIDYLATE DEAMINASE"/>
    <property type="match status" value="1"/>
</dbReference>
<evidence type="ECO:0000313" key="7">
    <source>
        <dbReference type="Proteomes" id="UP001597400"/>
    </source>
</evidence>
<accession>A0ABW4TZJ2</accession>
<feature type="domain" description="CMP/dCMP-type deaminase" evidence="5">
    <location>
        <begin position="254"/>
        <end position="463"/>
    </location>
</feature>